<feature type="non-terminal residue" evidence="1">
    <location>
        <position position="219"/>
    </location>
</feature>
<accession>A0A3P7IQT0</accession>
<dbReference type="Proteomes" id="UP000270094">
    <property type="component" value="Unassembled WGS sequence"/>
</dbReference>
<organism evidence="1 2">
    <name type="scientific">Strongylus vulgaris</name>
    <name type="common">Blood worm</name>
    <dbReference type="NCBI Taxonomy" id="40348"/>
    <lineage>
        <taxon>Eukaryota</taxon>
        <taxon>Metazoa</taxon>
        <taxon>Ecdysozoa</taxon>
        <taxon>Nematoda</taxon>
        <taxon>Chromadorea</taxon>
        <taxon>Rhabditida</taxon>
        <taxon>Rhabditina</taxon>
        <taxon>Rhabditomorpha</taxon>
        <taxon>Strongyloidea</taxon>
        <taxon>Strongylidae</taxon>
        <taxon>Strongylus</taxon>
    </lineage>
</organism>
<dbReference type="EMBL" id="UYYB01014929">
    <property type="protein sequence ID" value="VDM70163.1"/>
    <property type="molecule type" value="Genomic_DNA"/>
</dbReference>
<protein>
    <submittedName>
        <fullName evidence="1">Uncharacterized protein</fullName>
    </submittedName>
</protein>
<name>A0A3P7IQT0_STRVU</name>
<dbReference type="AlphaFoldDB" id="A0A3P7IQT0"/>
<sequence length="219" mass="24911">MYAIYRDTNLGTPYSGLGMPFTHRVGNLLFHWVIIAARCIQSHVLGRMFARKGYEVDIIKSEAERIIYAGRSEFLFDVIRPINNRIKYFGSNMQMTPSDYVTVIPEINNDFTKVHQNAQRTLHSRNNTTTSNSTSRLPVVLADCMSSSDPLKATNNSYSSLLARRSYLYSGLKRNVVKMRFASVCAQFPELDWPSLTREKFILVSFGSVAQAQNMPLHV</sequence>
<reference evidence="1 2" key="1">
    <citation type="submission" date="2018-11" db="EMBL/GenBank/DDBJ databases">
        <authorList>
            <consortium name="Pathogen Informatics"/>
        </authorList>
    </citation>
    <scope>NUCLEOTIDE SEQUENCE [LARGE SCALE GENOMIC DNA]</scope>
</reference>
<evidence type="ECO:0000313" key="1">
    <source>
        <dbReference type="EMBL" id="VDM70163.1"/>
    </source>
</evidence>
<dbReference type="OrthoDB" id="5835829at2759"/>
<gene>
    <name evidence="1" type="ORF">SVUK_LOCUS5161</name>
</gene>
<keyword evidence="2" id="KW-1185">Reference proteome</keyword>
<proteinExistence type="predicted"/>
<evidence type="ECO:0000313" key="2">
    <source>
        <dbReference type="Proteomes" id="UP000270094"/>
    </source>
</evidence>